<accession>A0A565C168</accession>
<organism evidence="2 3">
    <name type="scientific">Arabis nemorensis</name>
    <dbReference type="NCBI Taxonomy" id="586526"/>
    <lineage>
        <taxon>Eukaryota</taxon>
        <taxon>Viridiplantae</taxon>
        <taxon>Streptophyta</taxon>
        <taxon>Embryophyta</taxon>
        <taxon>Tracheophyta</taxon>
        <taxon>Spermatophyta</taxon>
        <taxon>Magnoliopsida</taxon>
        <taxon>eudicotyledons</taxon>
        <taxon>Gunneridae</taxon>
        <taxon>Pentapetalae</taxon>
        <taxon>rosids</taxon>
        <taxon>malvids</taxon>
        <taxon>Brassicales</taxon>
        <taxon>Brassicaceae</taxon>
        <taxon>Arabideae</taxon>
        <taxon>Arabis</taxon>
    </lineage>
</organism>
<feature type="region of interest" description="Disordered" evidence="1">
    <location>
        <begin position="1"/>
        <end position="21"/>
    </location>
</feature>
<evidence type="ECO:0000313" key="2">
    <source>
        <dbReference type="EMBL" id="VVB07335.1"/>
    </source>
</evidence>
<proteinExistence type="predicted"/>
<sequence>MLLKDAILSGKDNSLPPMKDGFESEGGIAMLEDGLSFLSDAPTGYRTGFYEAGSSGKSLKKGKPRRRLT</sequence>
<comment type="caution">
    <text evidence="2">The sequence shown here is derived from an EMBL/GenBank/DDBJ whole genome shotgun (WGS) entry which is preliminary data.</text>
</comment>
<gene>
    <name evidence="2" type="ORF">ANE_LOCUS17779</name>
</gene>
<dbReference type="EMBL" id="CABITT030000006">
    <property type="protein sequence ID" value="VVB07335.1"/>
    <property type="molecule type" value="Genomic_DNA"/>
</dbReference>
<name>A0A565C168_9BRAS</name>
<dbReference type="AlphaFoldDB" id="A0A565C168"/>
<reference evidence="2" key="1">
    <citation type="submission" date="2019-07" db="EMBL/GenBank/DDBJ databases">
        <authorList>
            <person name="Dittberner H."/>
        </authorList>
    </citation>
    <scope>NUCLEOTIDE SEQUENCE [LARGE SCALE GENOMIC DNA]</scope>
</reference>
<evidence type="ECO:0000256" key="1">
    <source>
        <dbReference type="SAM" id="MobiDB-lite"/>
    </source>
</evidence>
<evidence type="ECO:0000313" key="3">
    <source>
        <dbReference type="Proteomes" id="UP000489600"/>
    </source>
</evidence>
<dbReference type="Proteomes" id="UP000489600">
    <property type="component" value="Unassembled WGS sequence"/>
</dbReference>
<protein>
    <submittedName>
        <fullName evidence="2">Uncharacterized protein</fullName>
    </submittedName>
</protein>
<keyword evidence="3" id="KW-1185">Reference proteome</keyword>